<feature type="compositionally biased region" description="Polar residues" evidence="1">
    <location>
        <begin position="9"/>
        <end position="23"/>
    </location>
</feature>
<dbReference type="VEuPathDB" id="TriTrypDB:ADEAN_000312900"/>
<evidence type="ECO:0000256" key="1">
    <source>
        <dbReference type="SAM" id="MobiDB-lite"/>
    </source>
</evidence>
<feature type="compositionally biased region" description="Acidic residues" evidence="1">
    <location>
        <begin position="202"/>
        <end position="215"/>
    </location>
</feature>
<dbReference type="AlphaFoldDB" id="A0A7G2C9K1"/>
<feature type="region of interest" description="Disordered" evidence="1">
    <location>
        <begin position="108"/>
        <end position="150"/>
    </location>
</feature>
<dbReference type="Proteomes" id="UP000515908">
    <property type="component" value="Chromosome 05"/>
</dbReference>
<dbReference type="InterPro" id="IPR019351">
    <property type="entry name" value="DUF2039"/>
</dbReference>
<dbReference type="PANTHER" id="PTHR22876:SF5">
    <property type="entry name" value="CHROMOSOME 9 OPEN READING FRAME 85"/>
    <property type="match status" value="1"/>
</dbReference>
<reference evidence="2 3" key="1">
    <citation type="submission" date="2020-08" db="EMBL/GenBank/DDBJ databases">
        <authorList>
            <person name="Newling K."/>
            <person name="Davey J."/>
            <person name="Forrester S."/>
        </authorList>
    </citation>
    <scope>NUCLEOTIDE SEQUENCE [LARGE SCALE GENOMIC DNA]</scope>
    <source>
        <strain evidence="3">Crithidia deanei Carvalho (ATCC PRA-265)</strain>
    </source>
</reference>
<evidence type="ECO:0000313" key="2">
    <source>
        <dbReference type="EMBL" id="CAD2215674.1"/>
    </source>
</evidence>
<accession>A0A7G2C9K1</accession>
<evidence type="ECO:0000313" key="3">
    <source>
        <dbReference type="Proteomes" id="UP000515908"/>
    </source>
</evidence>
<organism evidence="2 3">
    <name type="scientific">Angomonas deanei</name>
    <dbReference type="NCBI Taxonomy" id="59799"/>
    <lineage>
        <taxon>Eukaryota</taxon>
        <taxon>Discoba</taxon>
        <taxon>Euglenozoa</taxon>
        <taxon>Kinetoplastea</taxon>
        <taxon>Metakinetoplastina</taxon>
        <taxon>Trypanosomatida</taxon>
        <taxon>Trypanosomatidae</taxon>
        <taxon>Strigomonadinae</taxon>
        <taxon>Angomonas</taxon>
    </lineage>
</organism>
<name>A0A7G2C9K1_9TRYP</name>
<keyword evidence="3" id="KW-1185">Reference proteome</keyword>
<dbReference type="PANTHER" id="PTHR22876">
    <property type="entry name" value="ZGC:101016"/>
    <property type="match status" value="1"/>
</dbReference>
<protein>
    <submittedName>
        <fullName evidence="2">Uncharacterized conserved protein (DUF2039), putative</fullName>
    </submittedName>
</protein>
<feature type="region of interest" description="Disordered" evidence="1">
    <location>
        <begin position="1"/>
        <end position="30"/>
    </location>
</feature>
<gene>
    <name evidence="2" type="ORF">ADEAN_000312900</name>
</gene>
<feature type="compositionally biased region" description="Acidic residues" evidence="1">
    <location>
        <begin position="111"/>
        <end position="149"/>
    </location>
</feature>
<feature type="region of interest" description="Disordered" evidence="1">
    <location>
        <begin position="191"/>
        <end position="215"/>
    </location>
</feature>
<proteinExistence type="predicted"/>
<dbReference type="EMBL" id="LR877149">
    <property type="protein sequence ID" value="CAD2215674.1"/>
    <property type="molecule type" value="Genomic_DNA"/>
</dbReference>
<sequence>MKRVIKNGQPGSRQSYQNKTKFNPNKYKGDKERLSPQVLQVMTSLCCARCCQILQWKVDYGKYVPQQKVRKCNRCGENSVNIAYHRICQNCCQREGRCAKCQKVPKPPVAVEDEPRNDEDEEREEESSDDNSEVADETNEEVGQLDEEGLPLSLQYLDTRYIDGLKAKKRREEEQLEIGRLKERERRTVIRKKQQERRAAAEGDDALSDDSDVVL</sequence>
<dbReference type="Pfam" id="PF10217">
    <property type="entry name" value="DUF2039"/>
    <property type="match status" value="1"/>
</dbReference>